<dbReference type="Ensembl" id="ENSTGUT00000040980.1">
    <property type="protein sequence ID" value="ENSTGUP00000031959.1"/>
    <property type="gene ID" value="ENSTGUG00000026353.1"/>
</dbReference>
<dbReference type="GO" id="GO:0006020">
    <property type="term" value="P:inositol metabolic process"/>
    <property type="evidence" value="ECO:0007669"/>
    <property type="project" value="Ensembl"/>
</dbReference>
<dbReference type="Gene3D" id="3.30.70.60">
    <property type="match status" value="1"/>
</dbReference>
<dbReference type="GO" id="GO:0008076">
    <property type="term" value="C:voltage-gated potassium channel complex"/>
    <property type="evidence" value="ECO:0007669"/>
    <property type="project" value="Ensembl"/>
</dbReference>
<evidence type="ECO:0000256" key="17">
    <source>
        <dbReference type="ARBA" id="ARBA00035365"/>
    </source>
</evidence>
<keyword evidence="11" id="KW-0915">Sodium</keyword>
<feature type="transmembrane region" description="Helical" evidence="23">
    <location>
        <begin position="469"/>
        <end position="491"/>
    </location>
</feature>
<evidence type="ECO:0000256" key="4">
    <source>
        <dbReference type="ARBA" id="ARBA00009512"/>
    </source>
</evidence>
<dbReference type="InterPro" id="IPR042731">
    <property type="entry name" value="SMIT"/>
</dbReference>
<dbReference type="GO" id="GO:0016324">
    <property type="term" value="C:apical plasma membrane"/>
    <property type="evidence" value="ECO:0007669"/>
    <property type="project" value="UniProtKB-SubCell"/>
</dbReference>
<dbReference type="GO" id="GO:0015798">
    <property type="term" value="P:myo-inositol transport"/>
    <property type="evidence" value="ECO:0007669"/>
    <property type="project" value="Ensembl"/>
</dbReference>
<dbReference type="PROSITE" id="PS50283">
    <property type="entry name" value="NA_SOLUT_SYMP_3"/>
    <property type="match status" value="1"/>
</dbReference>
<dbReference type="PANTHER" id="PTHR11819">
    <property type="entry name" value="SOLUTE CARRIER FAMILY 5"/>
    <property type="match status" value="1"/>
</dbReference>
<evidence type="ECO:0000256" key="12">
    <source>
        <dbReference type="ARBA" id="ARBA00023065"/>
    </source>
</evidence>
<keyword evidence="13 23" id="KW-0472">Membrane</keyword>
<dbReference type="PANTHER" id="PTHR11819:SF150">
    <property type="entry name" value="SODIUM_MYO-INOSITOL COTRANSPORTER"/>
    <property type="match status" value="1"/>
</dbReference>
<dbReference type="Pfam" id="PF01250">
    <property type="entry name" value="Ribosomal_S6"/>
    <property type="match status" value="1"/>
</dbReference>
<evidence type="ECO:0000256" key="7">
    <source>
        <dbReference type="ARBA" id="ARBA00022553"/>
    </source>
</evidence>
<keyword evidence="9" id="KW-0769">Symport</keyword>
<evidence type="ECO:0000256" key="10">
    <source>
        <dbReference type="ARBA" id="ARBA00022989"/>
    </source>
</evidence>
<keyword evidence="8 23" id="KW-0812">Transmembrane</keyword>
<evidence type="ECO:0000256" key="9">
    <source>
        <dbReference type="ARBA" id="ARBA00022847"/>
    </source>
</evidence>
<comment type="subunit">
    <text evidence="18">Interacts with KCNQ2 (via the pore module). Interacts with KCNQ1; this interaction is direct. Forms coregulatory complexes with ion channels KCNQ2-KCNQ3 and KCNQ1-KCNE2.</text>
</comment>
<keyword evidence="25" id="KW-1185">Reference proteome</keyword>
<feature type="transmembrane region" description="Helical" evidence="23">
    <location>
        <begin position="12"/>
        <end position="29"/>
    </location>
</feature>
<dbReference type="InterPro" id="IPR014717">
    <property type="entry name" value="Transl_elong_EF1B/ribsomal_bS6"/>
</dbReference>
<dbReference type="InterPro" id="IPR018212">
    <property type="entry name" value="Na/solute_symporter_CS"/>
</dbReference>
<feature type="transmembrane region" description="Helical" evidence="23">
    <location>
        <begin position="189"/>
        <end position="210"/>
    </location>
</feature>
<feature type="transmembrane region" description="Helical" evidence="23">
    <location>
        <begin position="366"/>
        <end position="395"/>
    </location>
</feature>
<evidence type="ECO:0000256" key="18">
    <source>
        <dbReference type="ARBA" id="ARBA00063782"/>
    </source>
</evidence>
<reference evidence="24 25" key="1">
    <citation type="journal article" date="2010" name="Nature">
        <title>The genome of a songbird.</title>
        <authorList>
            <person name="Warren W.C."/>
            <person name="Clayton D.F."/>
            <person name="Ellegren H."/>
            <person name="Arnold A.P."/>
            <person name="Hillier L.W."/>
            <person name="Kunstner A."/>
            <person name="Searle S."/>
            <person name="White S."/>
            <person name="Vilella A.J."/>
            <person name="Fairley S."/>
            <person name="Heger A."/>
            <person name="Kong L."/>
            <person name="Ponting C.P."/>
            <person name="Jarvis E.D."/>
            <person name="Mello C.V."/>
            <person name="Minx P."/>
            <person name="Lovell P."/>
            <person name="Velho T.A."/>
            <person name="Ferris M."/>
            <person name="Balakrishnan C.N."/>
            <person name="Sinha S."/>
            <person name="Blatti C."/>
            <person name="London S.E."/>
            <person name="Li Y."/>
            <person name="Lin Y.C."/>
            <person name="George J."/>
            <person name="Sweedler J."/>
            <person name="Southey B."/>
            <person name="Gunaratne P."/>
            <person name="Watson M."/>
            <person name="Nam K."/>
            <person name="Backstrom N."/>
            <person name="Smeds L."/>
            <person name="Nabholz B."/>
            <person name="Itoh Y."/>
            <person name="Whitney O."/>
            <person name="Pfenning A.R."/>
            <person name="Howard J."/>
            <person name="Volker M."/>
            <person name="Skinner B.M."/>
            <person name="Griffin D.K."/>
            <person name="Ye L."/>
            <person name="McLaren W.M."/>
            <person name="Flicek P."/>
            <person name="Quesada V."/>
            <person name="Velasco G."/>
            <person name="Lopez-Otin C."/>
            <person name="Puente X.S."/>
            <person name="Olender T."/>
            <person name="Lancet D."/>
            <person name="Smit A.F."/>
            <person name="Hubley R."/>
            <person name="Konkel M.K."/>
            <person name="Walker J.A."/>
            <person name="Batzer M.A."/>
            <person name="Gu W."/>
            <person name="Pollock D.D."/>
            <person name="Chen L."/>
            <person name="Cheng Z."/>
            <person name="Eichler E.E."/>
            <person name="Stapley J."/>
            <person name="Slate J."/>
            <person name="Ekblom R."/>
            <person name="Birkhead T."/>
            <person name="Burke T."/>
            <person name="Burt D."/>
            <person name="Scharff C."/>
            <person name="Adam I."/>
            <person name="Richard H."/>
            <person name="Sultan M."/>
            <person name="Soldatov A."/>
            <person name="Lehrach H."/>
            <person name="Edwards S.V."/>
            <person name="Yang S.P."/>
            <person name="Li X."/>
            <person name="Graves T."/>
            <person name="Fulton L."/>
            <person name="Nelson J."/>
            <person name="Chinwalla A."/>
            <person name="Hou S."/>
            <person name="Mardis E.R."/>
            <person name="Wilson R.K."/>
        </authorList>
    </citation>
    <scope>NUCLEOTIDE SEQUENCE [LARGE SCALE GENOMIC DNA]</scope>
</reference>
<feature type="transmembrane region" description="Helical" evidence="23">
    <location>
        <begin position="444"/>
        <end position="462"/>
    </location>
</feature>
<feature type="transmembrane region" description="Helical" evidence="23">
    <location>
        <begin position="407"/>
        <end position="429"/>
    </location>
</feature>
<keyword evidence="12" id="KW-0406">Ion transport</keyword>
<reference evidence="24" key="2">
    <citation type="submission" date="2025-08" db="UniProtKB">
        <authorList>
            <consortium name="Ensembl"/>
        </authorList>
    </citation>
    <scope>IDENTIFICATION</scope>
</reference>
<feature type="transmembrane region" description="Helical" evidence="23">
    <location>
        <begin position="122"/>
        <end position="144"/>
    </location>
</feature>
<dbReference type="GO" id="GO:0007422">
    <property type="term" value="P:peripheral nervous system development"/>
    <property type="evidence" value="ECO:0007669"/>
    <property type="project" value="Ensembl"/>
</dbReference>
<dbReference type="Pfam" id="PF00474">
    <property type="entry name" value="SSF"/>
    <property type="match status" value="1"/>
</dbReference>
<keyword evidence="14" id="KW-0325">Glycoprotein</keyword>
<feature type="transmembrane region" description="Helical" evidence="23">
    <location>
        <begin position="82"/>
        <end position="102"/>
    </location>
</feature>
<feature type="transmembrane region" description="Helical" evidence="23">
    <location>
        <begin position="511"/>
        <end position="532"/>
    </location>
</feature>
<evidence type="ECO:0000256" key="1">
    <source>
        <dbReference type="ARBA" id="ARBA00004424"/>
    </source>
</evidence>
<evidence type="ECO:0000256" key="19">
    <source>
        <dbReference type="ARBA" id="ARBA00074169"/>
    </source>
</evidence>
<evidence type="ECO:0000256" key="23">
    <source>
        <dbReference type="SAM" id="Phobius"/>
    </source>
</evidence>
<dbReference type="GO" id="GO:0005840">
    <property type="term" value="C:ribosome"/>
    <property type="evidence" value="ECO:0007669"/>
    <property type="project" value="InterPro"/>
</dbReference>
<dbReference type="GeneTree" id="ENSGT00940000161679"/>
<dbReference type="PROSITE" id="PS00457">
    <property type="entry name" value="NA_SOLUT_SYMP_2"/>
    <property type="match status" value="1"/>
</dbReference>
<evidence type="ECO:0000256" key="15">
    <source>
        <dbReference type="ARBA" id="ARBA00023201"/>
    </source>
</evidence>
<evidence type="ECO:0000256" key="8">
    <source>
        <dbReference type="ARBA" id="ARBA00022692"/>
    </source>
</evidence>
<dbReference type="GO" id="GO:0006412">
    <property type="term" value="P:translation"/>
    <property type="evidence" value="ECO:0007669"/>
    <property type="project" value="InterPro"/>
</dbReference>
<dbReference type="InterPro" id="IPR035980">
    <property type="entry name" value="Ribosomal_bS6_sf"/>
</dbReference>
<dbReference type="SUPFAM" id="SSF54995">
    <property type="entry name" value="Ribosomal protein S6"/>
    <property type="match status" value="1"/>
</dbReference>
<dbReference type="NCBIfam" id="TIGR00813">
    <property type="entry name" value="sss"/>
    <property type="match status" value="1"/>
</dbReference>
<reference evidence="24" key="3">
    <citation type="submission" date="2025-09" db="UniProtKB">
        <authorList>
            <consortium name="Ensembl"/>
        </authorList>
    </citation>
    <scope>IDENTIFICATION</scope>
</reference>
<dbReference type="InParanoid" id="A0A674H8P8"/>
<evidence type="ECO:0000256" key="13">
    <source>
        <dbReference type="ARBA" id="ARBA00023136"/>
    </source>
</evidence>
<feature type="transmembrane region" description="Helical" evidence="23">
    <location>
        <begin position="156"/>
        <end position="183"/>
    </location>
</feature>
<comment type="similarity">
    <text evidence="4">Belongs to the bacterial ribosomal protein bS6 family.</text>
</comment>
<keyword evidence="10 23" id="KW-1133">Transmembrane helix</keyword>
<evidence type="ECO:0000313" key="25">
    <source>
        <dbReference type="Proteomes" id="UP000007754"/>
    </source>
</evidence>
<evidence type="ECO:0000256" key="11">
    <source>
        <dbReference type="ARBA" id="ARBA00023053"/>
    </source>
</evidence>
<sequence length="720" mass="79735">MRASLEPADIAIVALYFVLVMCIGFFAMWKNNRSTVSGYFLAGRSMTWVAIGASLFVSNIGSEHFIGLAGSGAASGFAVGAWEFNALMLLQLLGWVFVPVYIRSGVYTMPEYLSKRFGGHRIQIYFAALSLLLYIFTKLSVDLYSGALFIQESLGWNLYLSVILLIGMTALLTVTGGLVAVIYTDTLQALLMIIGALTLMIISLMEVGGFEEVKRRYMLASPNITSILLTYNISNTNSCNVSPKPDSLKMLREPTDEDIPWPGFLLGQTPASVWYWCADQVIVQRVLAAKNIAHAKGSTLMAGFLKLLPMFIIVVPGMISRILFVDDIACINPEHCFQVCGSRAGCSNIAYPRLVMNLVPVGLRGLMMAVMIAALMSDLDSIFNSASTIFTLDVYKLIRKSATSRELMIVGRVFVAFMVVISIAWVPIIVEMQGGQMYLYIQEVADYLTPPVAALFLMAIFWKRCNEQGAFYGGMAGFVLGAIRLILAFFYRAPECDQPDTRPDFIKNIHYMYVATALFWITGAVTVVVSLLTPPPTKEQVRTTTFWALWKRGAPESAGKGELYQAQEKSILKCNENANHIIPNGKSEENIKNVKPEDINLLVTCRDDSNPVISPETAAVLKRTVEALMERGAIVRNLENLGERSLPYKISKHKERHKRGGYFLIDLEAPPSLVSPMMDHLGRDIDVIRRAFIKHPVAKAEECTGILPANPQEKLSARKN</sequence>
<proteinExistence type="inferred from homology"/>
<name>A0A674H8P8_TAEGU</name>
<dbReference type="FunFam" id="1.20.1730.10:FF:000013">
    <property type="entry name" value="sodium/myo-inositol cotransporter isoform X1"/>
    <property type="match status" value="1"/>
</dbReference>
<dbReference type="InterPro" id="IPR000529">
    <property type="entry name" value="Ribosomal_bS6"/>
</dbReference>
<dbReference type="AlphaFoldDB" id="A0A674H8P8"/>
<evidence type="ECO:0000256" key="6">
    <source>
        <dbReference type="ARBA" id="ARBA00022475"/>
    </source>
</evidence>
<accession>A0A674H8P8</accession>
<dbReference type="GO" id="GO:1905477">
    <property type="term" value="P:positive regulation of protein localization to membrane"/>
    <property type="evidence" value="ECO:0007669"/>
    <property type="project" value="Ensembl"/>
</dbReference>
<keyword evidence="5" id="KW-0813">Transport</keyword>
<dbReference type="InterPro" id="IPR001734">
    <property type="entry name" value="Na/solute_symporter"/>
</dbReference>
<dbReference type="GO" id="GO:0019843">
    <property type="term" value="F:rRNA binding"/>
    <property type="evidence" value="ECO:0007669"/>
    <property type="project" value="InterPro"/>
</dbReference>
<dbReference type="CDD" id="cd15465">
    <property type="entry name" value="bS6_mito"/>
    <property type="match status" value="1"/>
</dbReference>
<evidence type="ECO:0000256" key="2">
    <source>
        <dbReference type="ARBA" id="ARBA00004554"/>
    </source>
</evidence>
<dbReference type="GO" id="GO:1903428">
    <property type="term" value="P:positive regulation of reactive oxygen species biosynthetic process"/>
    <property type="evidence" value="ECO:0007669"/>
    <property type="project" value="Ensembl"/>
</dbReference>
<evidence type="ECO:0000256" key="20">
    <source>
        <dbReference type="ARBA" id="ARBA00078598"/>
    </source>
</evidence>
<evidence type="ECO:0000256" key="21">
    <source>
        <dbReference type="ARBA" id="ARBA00083967"/>
    </source>
</evidence>
<evidence type="ECO:0000256" key="16">
    <source>
        <dbReference type="ARBA" id="ARBA00035170"/>
    </source>
</evidence>
<evidence type="ECO:0000256" key="3">
    <source>
        <dbReference type="ARBA" id="ARBA00006434"/>
    </source>
</evidence>
<keyword evidence="7" id="KW-0597">Phosphoprotein</keyword>
<comment type="similarity">
    <text evidence="3 22">Belongs to the sodium:solute symporter (SSF) (TC 2.A.21) family.</text>
</comment>
<keyword evidence="6" id="KW-1003">Cell membrane</keyword>
<protein>
    <recommendedName>
        <fullName evidence="16">Small ribosomal subunit protein bS6m</fullName>
    </recommendedName>
    <alternativeName>
        <fullName evidence="17">28S ribosomal protein S6, mitochondrial</fullName>
    </alternativeName>
    <alternativeName>
        <fullName evidence="19">Sodium/myo-inositol cotransporter</fullName>
    </alternativeName>
    <alternativeName>
        <fullName evidence="21">Sodium/myo-inositol transporter 1</fullName>
    </alternativeName>
    <alternativeName>
        <fullName evidence="20">Solute carrier family 5 member 3</fullName>
    </alternativeName>
</protein>
<dbReference type="CDD" id="cd11491">
    <property type="entry name" value="SLC5sbd_SMIT"/>
    <property type="match status" value="1"/>
</dbReference>
<dbReference type="GO" id="GO:0043576">
    <property type="term" value="P:regulation of respiratory gaseous exchange"/>
    <property type="evidence" value="ECO:0007669"/>
    <property type="project" value="Ensembl"/>
</dbReference>
<comment type="subcellular location">
    <subcellularLocation>
        <location evidence="1">Apical cell membrane</location>
        <topology evidence="1">Multi-pass membrane protein</topology>
    </subcellularLocation>
    <subcellularLocation>
        <location evidence="2">Basolateral cell membrane</location>
        <topology evidence="2">Multi-pass membrane protein</topology>
    </subcellularLocation>
</comment>
<dbReference type="Proteomes" id="UP000007754">
    <property type="component" value="Chromosome 1"/>
</dbReference>
<dbReference type="InterPro" id="IPR038377">
    <property type="entry name" value="Na/Glc_symporter_sf"/>
</dbReference>
<feature type="transmembrane region" description="Helical" evidence="23">
    <location>
        <begin position="41"/>
        <end position="61"/>
    </location>
</feature>
<dbReference type="GO" id="GO:0005412">
    <property type="term" value="F:D-glucose:sodium symporter activity"/>
    <property type="evidence" value="ECO:0007669"/>
    <property type="project" value="InterPro"/>
</dbReference>
<feature type="transmembrane region" description="Helical" evidence="23">
    <location>
        <begin position="300"/>
        <end position="319"/>
    </location>
</feature>
<evidence type="ECO:0000256" key="22">
    <source>
        <dbReference type="RuleBase" id="RU362091"/>
    </source>
</evidence>
<dbReference type="GO" id="GO:0016323">
    <property type="term" value="C:basolateral plasma membrane"/>
    <property type="evidence" value="ECO:0007669"/>
    <property type="project" value="UniProtKB-SubCell"/>
</dbReference>
<dbReference type="GO" id="GO:0003735">
    <property type="term" value="F:structural constituent of ribosome"/>
    <property type="evidence" value="ECO:0007669"/>
    <property type="project" value="InterPro"/>
</dbReference>
<gene>
    <name evidence="24" type="primary">SLC5A3</name>
</gene>
<evidence type="ECO:0000256" key="5">
    <source>
        <dbReference type="ARBA" id="ARBA00022448"/>
    </source>
</evidence>
<dbReference type="PROSITE" id="PS00456">
    <property type="entry name" value="NA_SOLUT_SYMP_1"/>
    <property type="match status" value="1"/>
</dbReference>
<evidence type="ECO:0000313" key="24">
    <source>
        <dbReference type="Ensembl" id="ENSTGUP00000031959.1"/>
    </source>
</evidence>
<keyword evidence="15" id="KW-0739">Sodium transport</keyword>
<dbReference type="Gene3D" id="1.20.1730.10">
    <property type="entry name" value="Sodium/glucose cotransporter"/>
    <property type="match status" value="1"/>
</dbReference>
<evidence type="ECO:0000256" key="14">
    <source>
        <dbReference type="ARBA" id="ARBA00023180"/>
    </source>
</evidence>
<organism evidence="24 25">
    <name type="scientific">Taeniopygia guttata</name>
    <name type="common">Zebra finch</name>
    <name type="synonym">Poephila guttata</name>
    <dbReference type="NCBI Taxonomy" id="59729"/>
    <lineage>
        <taxon>Eukaryota</taxon>
        <taxon>Metazoa</taxon>
        <taxon>Chordata</taxon>
        <taxon>Craniata</taxon>
        <taxon>Vertebrata</taxon>
        <taxon>Euteleostomi</taxon>
        <taxon>Archelosauria</taxon>
        <taxon>Archosauria</taxon>
        <taxon>Dinosauria</taxon>
        <taxon>Saurischia</taxon>
        <taxon>Theropoda</taxon>
        <taxon>Coelurosauria</taxon>
        <taxon>Aves</taxon>
        <taxon>Neognathae</taxon>
        <taxon>Neoaves</taxon>
        <taxon>Telluraves</taxon>
        <taxon>Australaves</taxon>
        <taxon>Passeriformes</taxon>
        <taxon>Passeroidea</taxon>
        <taxon>Estrildidae</taxon>
        <taxon>Estrildinae</taxon>
        <taxon>Taeniopygia</taxon>
    </lineage>
</organism>